<evidence type="ECO:0000256" key="6">
    <source>
        <dbReference type="ARBA" id="ARBA00023136"/>
    </source>
</evidence>
<comment type="subcellular location">
    <subcellularLocation>
        <location evidence="1">Cell outer membrane</location>
    </subcellularLocation>
</comment>
<dbReference type="STRING" id="489703.SAMN04488038_104186"/>
<evidence type="ECO:0000256" key="4">
    <source>
        <dbReference type="ARBA" id="ARBA00022452"/>
    </source>
</evidence>
<dbReference type="PANTHER" id="PTHR30026">
    <property type="entry name" value="OUTER MEMBRANE PROTEIN TOLC"/>
    <property type="match status" value="1"/>
</dbReference>
<dbReference type="EMBL" id="FOFS01000004">
    <property type="protein sequence ID" value="SEQ17655.1"/>
    <property type="molecule type" value="Genomic_DNA"/>
</dbReference>
<dbReference type="PANTHER" id="PTHR30026:SF20">
    <property type="entry name" value="OUTER MEMBRANE PROTEIN TOLC"/>
    <property type="match status" value="1"/>
</dbReference>
<dbReference type="Pfam" id="PF02321">
    <property type="entry name" value="OEP"/>
    <property type="match status" value="1"/>
</dbReference>
<keyword evidence="9" id="KW-1185">Reference proteome</keyword>
<dbReference type="InterPro" id="IPR003423">
    <property type="entry name" value="OMP_efflux"/>
</dbReference>
<reference evidence="8 9" key="1">
    <citation type="submission" date="2016-10" db="EMBL/GenBank/DDBJ databases">
        <authorList>
            <person name="de Groot N.N."/>
        </authorList>
    </citation>
    <scope>NUCLEOTIDE SEQUENCE [LARGE SCALE GENOMIC DNA]</scope>
    <source>
        <strain evidence="8 9">DSM 25927</strain>
    </source>
</reference>
<protein>
    <submittedName>
        <fullName evidence="8">Outer membrane protein TolC</fullName>
    </submittedName>
</protein>
<name>A0A1H9DW43_9GAMM</name>
<dbReference type="GO" id="GO:0015288">
    <property type="term" value="F:porin activity"/>
    <property type="evidence" value="ECO:0007669"/>
    <property type="project" value="TreeGrafter"/>
</dbReference>
<dbReference type="GO" id="GO:0015562">
    <property type="term" value="F:efflux transmembrane transporter activity"/>
    <property type="evidence" value="ECO:0007669"/>
    <property type="project" value="InterPro"/>
</dbReference>
<evidence type="ECO:0000256" key="3">
    <source>
        <dbReference type="ARBA" id="ARBA00022448"/>
    </source>
</evidence>
<comment type="similarity">
    <text evidence="2">Belongs to the outer membrane factor (OMF) (TC 1.B.17) family.</text>
</comment>
<dbReference type="GO" id="GO:1990281">
    <property type="term" value="C:efflux pump complex"/>
    <property type="evidence" value="ECO:0007669"/>
    <property type="project" value="TreeGrafter"/>
</dbReference>
<dbReference type="SUPFAM" id="SSF56954">
    <property type="entry name" value="Outer membrane efflux proteins (OEP)"/>
    <property type="match status" value="1"/>
</dbReference>
<evidence type="ECO:0000313" key="8">
    <source>
        <dbReference type="EMBL" id="SEQ17655.1"/>
    </source>
</evidence>
<keyword evidence="7" id="KW-0998">Cell outer membrane</keyword>
<proteinExistence type="inferred from homology"/>
<dbReference type="Gene3D" id="1.20.1600.10">
    <property type="entry name" value="Outer membrane efflux proteins (OEP)"/>
    <property type="match status" value="1"/>
</dbReference>
<keyword evidence="5" id="KW-0812">Transmembrane</keyword>
<dbReference type="Proteomes" id="UP000199233">
    <property type="component" value="Unassembled WGS sequence"/>
</dbReference>
<keyword evidence="3" id="KW-0813">Transport</keyword>
<accession>A0A1H9DW43</accession>
<keyword evidence="6" id="KW-0472">Membrane</keyword>
<dbReference type="GO" id="GO:0009279">
    <property type="term" value="C:cell outer membrane"/>
    <property type="evidence" value="ECO:0007669"/>
    <property type="project" value="UniProtKB-SubCell"/>
</dbReference>
<dbReference type="RefSeq" id="WP_028006866.1">
    <property type="nucleotide sequence ID" value="NZ_FOFS01000004.1"/>
</dbReference>
<evidence type="ECO:0000313" key="9">
    <source>
        <dbReference type="Proteomes" id="UP000199233"/>
    </source>
</evidence>
<evidence type="ECO:0000256" key="1">
    <source>
        <dbReference type="ARBA" id="ARBA00004442"/>
    </source>
</evidence>
<evidence type="ECO:0000256" key="2">
    <source>
        <dbReference type="ARBA" id="ARBA00007613"/>
    </source>
</evidence>
<evidence type="ECO:0000256" key="7">
    <source>
        <dbReference type="ARBA" id="ARBA00023237"/>
    </source>
</evidence>
<evidence type="ECO:0000256" key="5">
    <source>
        <dbReference type="ARBA" id="ARBA00022692"/>
    </source>
</evidence>
<keyword evidence="4" id="KW-1134">Transmembrane beta strand</keyword>
<sequence length="419" mass="46737">MLDSHPRRFWFASLLTIVSTAYADDSALVLDLPAAQMLAITQQPMLEAQVAAIKAARDAAVAAAQLPDPKLTGGVSSWPIDGPDRYSLRRDDFTMINVGIEQEFPLASKRRLQGERGEHEAELAEQMLYGSRLAVERDAALAWIDVWRQERALELTRASLREAELQAKATEIAYTTSRATQTDVLSARITAGLLHDELAALEDESQLARSKLSRWIGAAAAQRPLSDDLPAWAPPPALPDAVARLRTHPHLNTEAKRLAIAEDEVALARQAYKPDWRAGLAYGYRPDFSDYVSVNVAIDLPVFTSNRQDRNLGAKLAEQTQAEQSREDMFRQEEADLRLNWLGWQRLQTRIEQFDREILPQSQQRINAALASWQVGQGTLAAVIDARRMALDNGMKRLELMTAAARYRVALQYFAGDSP</sequence>
<organism evidence="8 9">
    <name type="scientific">Solimonas aquatica</name>
    <dbReference type="NCBI Taxonomy" id="489703"/>
    <lineage>
        <taxon>Bacteria</taxon>
        <taxon>Pseudomonadati</taxon>
        <taxon>Pseudomonadota</taxon>
        <taxon>Gammaproteobacteria</taxon>
        <taxon>Nevskiales</taxon>
        <taxon>Nevskiaceae</taxon>
        <taxon>Solimonas</taxon>
    </lineage>
</organism>
<dbReference type="AlphaFoldDB" id="A0A1H9DW43"/>
<dbReference type="InterPro" id="IPR051906">
    <property type="entry name" value="TolC-like"/>
</dbReference>
<gene>
    <name evidence="8" type="ORF">SAMN04488038_104186</name>
</gene>